<evidence type="ECO:0000256" key="8">
    <source>
        <dbReference type="SAM" id="Phobius"/>
    </source>
</evidence>
<feature type="transmembrane region" description="Helical" evidence="8">
    <location>
        <begin position="192"/>
        <end position="211"/>
    </location>
</feature>
<keyword evidence="4" id="KW-0378">Hydrolase</keyword>
<dbReference type="PANTHER" id="PTHR43731">
    <property type="entry name" value="RHOMBOID PROTEASE"/>
    <property type="match status" value="1"/>
</dbReference>
<sequence length="272" mass="28572">MVLPPQGPSFRGPTPEPRVGPRPRETPRPQTPTDRAPADRAPARRASDRTPVTLTVVIANVLVMGLMIASGVGAMAPTAQSLLGWGANFGPYTLGGQWWRLVTACFVHAGLIHLAFNMYVLWDLGRLTERVYGALGFSLVYLVAGIGGSLASVSINPVGVSVGASGAVFGVAGAFLAFLVRNRGRIDPHVSAHLRRSLVTFVLINLALGFTLPGIDMAAHVGGLVMGFLTGLLATPTVTREGPQRAYWAYPVVAAVGAAMCGIAWLGVPLMR</sequence>
<accession>A0A0F6YJV2</accession>
<dbReference type="AlphaFoldDB" id="A0A0F6YJV2"/>
<evidence type="ECO:0000256" key="5">
    <source>
        <dbReference type="ARBA" id="ARBA00022989"/>
    </source>
</evidence>
<dbReference type="PANTHER" id="PTHR43731:SF14">
    <property type="entry name" value="PRESENILIN-ASSOCIATED RHOMBOID-LIKE PROTEIN, MITOCHONDRIAL"/>
    <property type="match status" value="1"/>
</dbReference>
<dbReference type="OrthoDB" id="9813074at2"/>
<dbReference type="GO" id="GO:0004252">
    <property type="term" value="F:serine-type endopeptidase activity"/>
    <property type="evidence" value="ECO:0007669"/>
    <property type="project" value="InterPro"/>
</dbReference>
<dbReference type="InterPro" id="IPR022764">
    <property type="entry name" value="Peptidase_S54_rhomboid_dom"/>
</dbReference>
<name>A0A0F6YJV2_9BACT</name>
<evidence type="ECO:0000313" key="10">
    <source>
        <dbReference type="EMBL" id="AKF07463.1"/>
    </source>
</evidence>
<keyword evidence="5 8" id="KW-1133">Transmembrane helix</keyword>
<keyword evidence="3 8" id="KW-0812">Transmembrane</keyword>
<feature type="transmembrane region" description="Helical" evidence="8">
    <location>
        <begin position="217"/>
        <end position="235"/>
    </location>
</feature>
<organism evidence="10 11">
    <name type="scientific">Sandaracinus amylolyticus</name>
    <dbReference type="NCBI Taxonomy" id="927083"/>
    <lineage>
        <taxon>Bacteria</taxon>
        <taxon>Pseudomonadati</taxon>
        <taxon>Myxococcota</taxon>
        <taxon>Polyangia</taxon>
        <taxon>Polyangiales</taxon>
        <taxon>Sandaracinaceae</taxon>
        <taxon>Sandaracinus</taxon>
    </lineage>
</organism>
<gene>
    <name evidence="10" type="ORF">DB32_004612</name>
</gene>
<feature type="compositionally biased region" description="Basic and acidic residues" evidence="7">
    <location>
        <begin position="36"/>
        <end position="47"/>
    </location>
</feature>
<dbReference type="InterPro" id="IPR035952">
    <property type="entry name" value="Rhomboid-like_sf"/>
</dbReference>
<proteinExistence type="inferred from homology"/>
<feature type="transmembrane region" description="Helical" evidence="8">
    <location>
        <begin position="54"/>
        <end position="78"/>
    </location>
</feature>
<evidence type="ECO:0000256" key="3">
    <source>
        <dbReference type="ARBA" id="ARBA00022692"/>
    </source>
</evidence>
<keyword evidence="11" id="KW-1185">Reference proteome</keyword>
<dbReference type="SUPFAM" id="SSF144091">
    <property type="entry name" value="Rhomboid-like"/>
    <property type="match status" value="1"/>
</dbReference>
<evidence type="ECO:0000256" key="7">
    <source>
        <dbReference type="SAM" id="MobiDB-lite"/>
    </source>
</evidence>
<evidence type="ECO:0000256" key="4">
    <source>
        <dbReference type="ARBA" id="ARBA00022801"/>
    </source>
</evidence>
<feature type="transmembrane region" description="Helical" evidence="8">
    <location>
        <begin position="161"/>
        <end position="180"/>
    </location>
</feature>
<dbReference type="GO" id="GO:0016020">
    <property type="term" value="C:membrane"/>
    <property type="evidence" value="ECO:0007669"/>
    <property type="project" value="UniProtKB-SubCell"/>
</dbReference>
<feature type="transmembrane region" description="Helical" evidence="8">
    <location>
        <begin position="247"/>
        <end position="268"/>
    </location>
</feature>
<dbReference type="InterPro" id="IPR050925">
    <property type="entry name" value="Rhomboid_protease_S54"/>
</dbReference>
<dbReference type="STRING" id="927083.DB32_004612"/>
<feature type="domain" description="Peptidase S54 rhomboid" evidence="9">
    <location>
        <begin position="96"/>
        <end position="234"/>
    </location>
</feature>
<dbReference type="Proteomes" id="UP000034883">
    <property type="component" value="Chromosome"/>
</dbReference>
<evidence type="ECO:0000256" key="2">
    <source>
        <dbReference type="ARBA" id="ARBA00009045"/>
    </source>
</evidence>
<evidence type="ECO:0000256" key="1">
    <source>
        <dbReference type="ARBA" id="ARBA00004141"/>
    </source>
</evidence>
<keyword evidence="6 8" id="KW-0472">Membrane</keyword>
<reference evidence="10 11" key="1">
    <citation type="submission" date="2015-03" db="EMBL/GenBank/DDBJ databases">
        <title>Genome assembly of Sandaracinus amylolyticus DSM 53668.</title>
        <authorList>
            <person name="Sharma G."/>
            <person name="Subramanian S."/>
        </authorList>
    </citation>
    <scope>NUCLEOTIDE SEQUENCE [LARGE SCALE GENOMIC DNA]</scope>
    <source>
        <strain evidence="10 11">DSM 53668</strain>
    </source>
</reference>
<evidence type="ECO:0000256" key="6">
    <source>
        <dbReference type="ARBA" id="ARBA00023136"/>
    </source>
</evidence>
<dbReference type="EMBL" id="CP011125">
    <property type="protein sequence ID" value="AKF07463.1"/>
    <property type="molecule type" value="Genomic_DNA"/>
</dbReference>
<dbReference type="Gene3D" id="1.20.1540.10">
    <property type="entry name" value="Rhomboid-like"/>
    <property type="match status" value="1"/>
</dbReference>
<dbReference type="Pfam" id="PF01694">
    <property type="entry name" value="Rhomboid"/>
    <property type="match status" value="1"/>
</dbReference>
<evidence type="ECO:0000313" key="11">
    <source>
        <dbReference type="Proteomes" id="UP000034883"/>
    </source>
</evidence>
<comment type="subcellular location">
    <subcellularLocation>
        <location evidence="1">Membrane</location>
        <topology evidence="1">Multi-pass membrane protein</topology>
    </subcellularLocation>
</comment>
<comment type="similarity">
    <text evidence="2">Belongs to the peptidase S54 family.</text>
</comment>
<feature type="transmembrane region" description="Helical" evidence="8">
    <location>
        <begin position="98"/>
        <end position="122"/>
    </location>
</feature>
<protein>
    <submittedName>
        <fullName evidence="10">Rhomboid family protein</fullName>
    </submittedName>
</protein>
<evidence type="ECO:0000259" key="9">
    <source>
        <dbReference type="Pfam" id="PF01694"/>
    </source>
</evidence>
<dbReference type="KEGG" id="samy:DB32_004612"/>
<feature type="region of interest" description="Disordered" evidence="7">
    <location>
        <begin position="1"/>
        <end position="47"/>
    </location>
</feature>
<feature type="transmembrane region" description="Helical" evidence="8">
    <location>
        <begin position="134"/>
        <end position="155"/>
    </location>
</feature>